<sequence>MSLQKLKAEIFTELLNKKQTALLIEGGFFQLFIKLQKYKIDLILFKVYNQACVDMCNYRKKVVFLIYMKKKLLFVSALALLTTGIALSAEKTVSASSNRTFINKRLSSLSIKNILDEYDRQINWDVSTYNSIYRYWRIQVWQYGKTASDMREELDKALPDNNR</sequence>
<name>A0A4U9XKI7_9STRE</name>
<dbReference type="EMBL" id="CABEHT010000001">
    <property type="protein sequence ID" value="VTS13529.1"/>
    <property type="molecule type" value="Genomic_DNA"/>
</dbReference>
<reference evidence="1 3" key="1">
    <citation type="submission" date="2019-05" db="EMBL/GenBank/DDBJ databases">
        <authorList>
            <consortium name="Pathogen Informatics"/>
        </authorList>
    </citation>
    <scope>NUCLEOTIDE SEQUENCE [LARGE SCALE GENOMIC DNA]</scope>
    <source>
        <strain evidence="1 3">NCTC5386</strain>
    </source>
</reference>
<organism evidence="1 3">
    <name type="scientific">Streptococcus pseudoporcinus</name>
    <dbReference type="NCBI Taxonomy" id="361101"/>
    <lineage>
        <taxon>Bacteria</taxon>
        <taxon>Bacillati</taxon>
        <taxon>Bacillota</taxon>
        <taxon>Bacilli</taxon>
        <taxon>Lactobacillales</taxon>
        <taxon>Streptococcaceae</taxon>
        <taxon>Streptococcus</taxon>
    </lineage>
</organism>
<dbReference type="Proteomes" id="UP000394068">
    <property type="component" value="Unassembled WGS sequence"/>
</dbReference>
<dbReference type="EMBL" id="CABEHT010000003">
    <property type="protein sequence ID" value="VTS32206.1"/>
    <property type="molecule type" value="Genomic_DNA"/>
</dbReference>
<dbReference type="AlphaFoldDB" id="A0A4U9XKI7"/>
<proteinExistence type="predicted"/>
<evidence type="ECO:0000313" key="1">
    <source>
        <dbReference type="EMBL" id="VTS13529.1"/>
    </source>
</evidence>
<evidence type="ECO:0000313" key="3">
    <source>
        <dbReference type="Proteomes" id="UP000394068"/>
    </source>
</evidence>
<protein>
    <submittedName>
        <fullName evidence="1">Uncharacterized protein</fullName>
    </submittedName>
</protein>
<gene>
    <name evidence="1" type="ORF">NCTC5386_01014</name>
    <name evidence="2" type="ORF">NCTC5386_02215</name>
</gene>
<evidence type="ECO:0000313" key="2">
    <source>
        <dbReference type="EMBL" id="VTS32206.1"/>
    </source>
</evidence>
<accession>A0A4U9XKI7</accession>